<proteinExistence type="predicted"/>
<name>A0A6M4WW71_9ACTN</name>
<gene>
    <name evidence="1" type="ORF">G9272_32730</name>
</gene>
<sequence>MTSRAEAEQLLSSLGDNDLVEVGEDGNIYAAGKSPAGFINKPIVGIADQKGEYSRTGRS</sequence>
<evidence type="ECO:0000313" key="2">
    <source>
        <dbReference type="Proteomes" id="UP000502665"/>
    </source>
</evidence>
<accession>A0A6M4WW71</accession>
<dbReference type="AlphaFoldDB" id="A0A6M4WW71"/>
<dbReference type="Proteomes" id="UP000502665">
    <property type="component" value="Chromosome"/>
</dbReference>
<reference evidence="1" key="1">
    <citation type="submission" date="2020-03" db="EMBL/GenBank/DDBJ databases">
        <title>Molecular networking-based the target discovery of potent antiproliferative macrolactams: 5/6/7/16 polycyclic ansamycins and glycosylated trienomycin from Streptomyces cacaoi subsp. asoensis.</title>
        <authorList>
            <person name="Liu L.-L."/>
        </authorList>
    </citation>
    <scope>NUCLEOTIDE SEQUENCE [LARGE SCALE GENOMIC DNA]</scope>
    <source>
        <strain evidence="1">H2S5</strain>
    </source>
</reference>
<evidence type="ECO:0000313" key="1">
    <source>
        <dbReference type="EMBL" id="QJT04478.1"/>
    </source>
</evidence>
<dbReference type="EMBL" id="CP049838">
    <property type="protein sequence ID" value="QJT04478.1"/>
    <property type="molecule type" value="Genomic_DNA"/>
</dbReference>
<organism evidence="1 2">
    <name type="scientific">Streptomyces asoensis</name>
    <dbReference type="NCBI Taxonomy" id="249586"/>
    <lineage>
        <taxon>Bacteria</taxon>
        <taxon>Bacillati</taxon>
        <taxon>Actinomycetota</taxon>
        <taxon>Actinomycetes</taxon>
        <taxon>Kitasatosporales</taxon>
        <taxon>Streptomycetaceae</taxon>
        <taxon>Streptomyces</taxon>
    </lineage>
</organism>
<keyword evidence="2" id="KW-1185">Reference proteome</keyword>
<protein>
    <submittedName>
        <fullName evidence="1">Uncharacterized protein</fullName>
    </submittedName>
</protein>
<dbReference type="RefSeq" id="WP_020128630.1">
    <property type="nucleotide sequence ID" value="NZ_CP049838.1"/>
</dbReference>